<dbReference type="PANTHER" id="PTHR30461:SF23">
    <property type="entry name" value="DNA RECOMBINASE-RELATED"/>
    <property type="match status" value="1"/>
</dbReference>
<dbReference type="SMART" id="SM00857">
    <property type="entry name" value="Resolvase"/>
    <property type="match status" value="1"/>
</dbReference>
<protein>
    <submittedName>
        <fullName evidence="3">Recombinase family protein</fullName>
    </submittedName>
</protein>
<feature type="domain" description="Recombinase" evidence="2">
    <location>
        <begin position="172"/>
        <end position="283"/>
    </location>
</feature>
<dbReference type="Pfam" id="PF00239">
    <property type="entry name" value="Resolvase"/>
    <property type="match status" value="1"/>
</dbReference>
<dbReference type="RefSeq" id="WP_071976826.1">
    <property type="nucleotide sequence ID" value="NZ_CP065424.1"/>
</dbReference>
<dbReference type="InterPro" id="IPR036162">
    <property type="entry name" value="Resolvase-like_N_sf"/>
</dbReference>
<comment type="caution">
    <text evidence="3">The sequence shown here is derived from an EMBL/GenBank/DDBJ whole genome shotgun (WGS) entry which is preliminary data.</text>
</comment>
<evidence type="ECO:0000313" key="4">
    <source>
        <dbReference type="Proteomes" id="UP000189761"/>
    </source>
</evidence>
<dbReference type="AlphaFoldDB" id="A0A8E2LEW4"/>
<dbReference type="PROSITE" id="PS51737">
    <property type="entry name" value="RECOMBINASE_DNA_BIND"/>
    <property type="match status" value="1"/>
</dbReference>
<name>A0A8E2LEW4_9BACI</name>
<dbReference type="Proteomes" id="UP000189761">
    <property type="component" value="Unassembled WGS sequence"/>
</dbReference>
<dbReference type="InterPro" id="IPR011109">
    <property type="entry name" value="DNA_bind_recombinase_dom"/>
</dbReference>
<keyword evidence="4" id="KW-1185">Reference proteome</keyword>
<dbReference type="InterPro" id="IPR050639">
    <property type="entry name" value="SSR_resolvase"/>
</dbReference>
<evidence type="ECO:0000259" key="1">
    <source>
        <dbReference type="PROSITE" id="PS51736"/>
    </source>
</evidence>
<dbReference type="GO" id="GO:0003677">
    <property type="term" value="F:DNA binding"/>
    <property type="evidence" value="ECO:0007669"/>
    <property type="project" value="InterPro"/>
</dbReference>
<proteinExistence type="predicted"/>
<dbReference type="GO" id="GO:0000150">
    <property type="term" value="F:DNA strand exchange activity"/>
    <property type="evidence" value="ECO:0007669"/>
    <property type="project" value="InterPro"/>
</dbReference>
<sequence>MYKPFSQADYKPSDKPKALYLRKSKKASGKTEIETIESHLKQLTNFCEEQGWNDYVIYNDYVAKSTDLTRKEYKKMLKACLEGKHDLIIVTEESRLYRSVNEQTNVYEELKGTDIVILSLREGYIFPNDRNQFLPNIIRGAMNQQELENFAYRMNVKVLASAKEGKYVNKPPFGYFKDKDELIPHPIESKTFRFIVDKVLEGYVIAEIIGQLNQLGYTTKSGKKWKDVGTITRMLANRVYLGESHYYSKMFDEDIIRRDTHQPLLTIEEFQEVQNMIKSRSRNPQGIRYTKINTVLDRLVVCGICGNRLPLHKSWTNKEGVTSYQIGKCQKVIGEYNEKKCPNKSISLNELLPHFYNAIESYKEALREEIKSVDIDTTNDKKISVMNQIKDIKSRLAEIQTEIQNAKSYLIKGILSESDYVDLVPPLEKDTKELNVKLEDNERLLASLNDYDRSTVIQNAIDLLGNIENESIEDQNRIYRLLFESLELVNTADEFEIRLKEKDVSHH</sequence>
<dbReference type="EMBL" id="MTLA01000049">
    <property type="protein sequence ID" value="OOP69565.1"/>
    <property type="molecule type" value="Genomic_DNA"/>
</dbReference>
<organism evidence="3 4">
    <name type="scientific">Heyndrickxia oleronia</name>
    <dbReference type="NCBI Taxonomy" id="38875"/>
    <lineage>
        <taxon>Bacteria</taxon>
        <taxon>Bacillati</taxon>
        <taxon>Bacillota</taxon>
        <taxon>Bacilli</taxon>
        <taxon>Bacillales</taxon>
        <taxon>Bacillaceae</taxon>
        <taxon>Heyndrickxia</taxon>
    </lineage>
</organism>
<dbReference type="SUPFAM" id="SSF53041">
    <property type="entry name" value="Resolvase-like"/>
    <property type="match status" value="1"/>
</dbReference>
<reference evidence="3 4" key="1">
    <citation type="submission" date="2017-01" db="EMBL/GenBank/DDBJ databases">
        <title>Draft genome sequence of Bacillus oleronius.</title>
        <authorList>
            <person name="Allam M."/>
        </authorList>
    </citation>
    <scope>NUCLEOTIDE SEQUENCE [LARGE SCALE GENOMIC DNA]</scope>
    <source>
        <strain evidence="3 4">DSM 9356</strain>
    </source>
</reference>
<accession>A0A8E2LEW4</accession>
<dbReference type="PROSITE" id="PS51736">
    <property type="entry name" value="RECOMBINASES_3"/>
    <property type="match status" value="1"/>
</dbReference>
<dbReference type="Gene3D" id="3.90.1750.20">
    <property type="entry name" value="Putative Large Serine Recombinase, Chain B, Domain 2"/>
    <property type="match status" value="1"/>
</dbReference>
<dbReference type="Pfam" id="PF07508">
    <property type="entry name" value="Recombinase"/>
    <property type="match status" value="1"/>
</dbReference>
<dbReference type="PANTHER" id="PTHR30461">
    <property type="entry name" value="DNA-INVERTASE FROM LAMBDOID PROPHAGE"/>
    <property type="match status" value="1"/>
</dbReference>
<dbReference type="CDD" id="cd00338">
    <property type="entry name" value="Ser_Recombinase"/>
    <property type="match status" value="1"/>
</dbReference>
<dbReference type="InterPro" id="IPR006119">
    <property type="entry name" value="Resolv_N"/>
</dbReference>
<dbReference type="InterPro" id="IPR038109">
    <property type="entry name" value="DNA_bind_recomb_sf"/>
</dbReference>
<gene>
    <name evidence="3" type="ORF">BWZ43_04525</name>
</gene>
<evidence type="ECO:0000259" key="2">
    <source>
        <dbReference type="PROSITE" id="PS51737"/>
    </source>
</evidence>
<feature type="domain" description="Resolvase/invertase-type recombinase catalytic" evidence="1">
    <location>
        <begin position="16"/>
        <end position="165"/>
    </location>
</feature>
<dbReference type="Gene3D" id="3.40.50.1390">
    <property type="entry name" value="Resolvase, N-terminal catalytic domain"/>
    <property type="match status" value="1"/>
</dbReference>
<evidence type="ECO:0000313" key="3">
    <source>
        <dbReference type="EMBL" id="OOP69565.1"/>
    </source>
</evidence>